<dbReference type="EMBL" id="QCYY01000534">
    <property type="protein sequence ID" value="ROT84473.1"/>
    <property type="molecule type" value="Genomic_DNA"/>
</dbReference>
<keyword evidence="2" id="KW-1185">Reference proteome</keyword>
<name>A0A3R7PF00_PENVA</name>
<accession>A0A3R7PF00</accession>
<evidence type="ECO:0000313" key="1">
    <source>
        <dbReference type="EMBL" id="ROT84473.1"/>
    </source>
</evidence>
<organism evidence="1 2">
    <name type="scientific">Penaeus vannamei</name>
    <name type="common">Whiteleg shrimp</name>
    <name type="synonym">Litopenaeus vannamei</name>
    <dbReference type="NCBI Taxonomy" id="6689"/>
    <lineage>
        <taxon>Eukaryota</taxon>
        <taxon>Metazoa</taxon>
        <taxon>Ecdysozoa</taxon>
        <taxon>Arthropoda</taxon>
        <taxon>Crustacea</taxon>
        <taxon>Multicrustacea</taxon>
        <taxon>Malacostraca</taxon>
        <taxon>Eumalacostraca</taxon>
        <taxon>Eucarida</taxon>
        <taxon>Decapoda</taxon>
        <taxon>Dendrobranchiata</taxon>
        <taxon>Penaeoidea</taxon>
        <taxon>Penaeidae</taxon>
        <taxon>Penaeus</taxon>
    </lineage>
</organism>
<protein>
    <submittedName>
        <fullName evidence="1">Uncharacterized protein</fullName>
    </submittedName>
</protein>
<evidence type="ECO:0000313" key="2">
    <source>
        <dbReference type="Proteomes" id="UP000283509"/>
    </source>
</evidence>
<sequence length="110" mass="12154">MPILVYTCVVEEFPGWNLGVCLHCRSGRKSGAAVGKELHLGLVRKDLLESRRGRSPPIRMRRKVVKKVLSVEQAEGRGARVRRSIGRKELKKDARNIITAHESAGGSLAV</sequence>
<reference evidence="1 2" key="2">
    <citation type="submission" date="2019-01" db="EMBL/GenBank/DDBJ databases">
        <title>The decoding of complex shrimp genome reveals the adaptation for benthos swimmer, frequently molting mechanism and breeding impact on genome.</title>
        <authorList>
            <person name="Sun Y."/>
            <person name="Gao Y."/>
            <person name="Yu Y."/>
        </authorList>
    </citation>
    <scope>NUCLEOTIDE SEQUENCE [LARGE SCALE GENOMIC DNA]</scope>
    <source>
        <tissue evidence="1">Muscle</tissue>
    </source>
</reference>
<proteinExistence type="predicted"/>
<comment type="caution">
    <text evidence="1">The sequence shown here is derived from an EMBL/GenBank/DDBJ whole genome shotgun (WGS) entry which is preliminary data.</text>
</comment>
<gene>
    <name evidence="1" type="ORF">C7M84_022323</name>
</gene>
<reference evidence="1 2" key="1">
    <citation type="submission" date="2018-04" db="EMBL/GenBank/DDBJ databases">
        <authorList>
            <person name="Zhang X."/>
            <person name="Yuan J."/>
            <person name="Li F."/>
            <person name="Xiang J."/>
        </authorList>
    </citation>
    <scope>NUCLEOTIDE SEQUENCE [LARGE SCALE GENOMIC DNA]</scope>
    <source>
        <tissue evidence="1">Muscle</tissue>
    </source>
</reference>
<dbReference type="Proteomes" id="UP000283509">
    <property type="component" value="Unassembled WGS sequence"/>
</dbReference>
<dbReference type="AlphaFoldDB" id="A0A3R7PF00"/>